<comment type="similarity">
    <text evidence="1 2">Belongs to the cytochrome P450 family.</text>
</comment>
<reference evidence="4" key="1">
    <citation type="journal article" date="2019" name="Int. J. Syst. Evol. Microbiol.">
        <title>The Global Catalogue of Microorganisms (GCM) 10K type strain sequencing project: providing services to taxonomists for standard genome sequencing and annotation.</title>
        <authorList>
            <consortium name="The Broad Institute Genomics Platform"/>
            <consortium name="The Broad Institute Genome Sequencing Center for Infectious Disease"/>
            <person name="Wu L."/>
            <person name="Ma J."/>
        </authorList>
    </citation>
    <scope>NUCLEOTIDE SEQUENCE [LARGE SCALE GENOMIC DNA]</scope>
    <source>
        <strain evidence="4">JCM 15313</strain>
    </source>
</reference>
<keyword evidence="2" id="KW-0479">Metal-binding</keyword>
<protein>
    <submittedName>
        <fullName evidence="3">Cytochrome P450</fullName>
    </submittedName>
</protein>
<evidence type="ECO:0000313" key="4">
    <source>
        <dbReference type="Proteomes" id="UP001501585"/>
    </source>
</evidence>
<dbReference type="InterPro" id="IPR036396">
    <property type="entry name" value="Cyt_P450_sf"/>
</dbReference>
<gene>
    <name evidence="3" type="ORF">GCM10009799_23850</name>
</gene>
<dbReference type="Gene3D" id="1.10.630.10">
    <property type="entry name" value="Cytochrome P450"/>
    <property type="match status" value="1"/>
</dbReference>
<dbReference type="InterPro" id="IPR017972">
    <property type="entry name" value="Cyt_P450_CS"/>
</dbReference>
<dbReference type="PRINTS" id="PR00359">
    <property type="entry name" value="BP450"/>
</dbReference>
<keyword evidence="2" id="KW-0408">Iron</keyword>
<keyword evidence="2" id="KW-0349">Heme</keyword>
<dbReference type="InterPro" id="IPR001128">
    <property type="entry name" value="Cyt_P450"/>
</dbReference>
<keyword evidence="2" id="KW-0560">Oxidoreductase</keyword>
<sequence length="419" mass="46921">MTARTGTDAAIDLGAPELTRDPFTEYAKLREQGRVLPGKQPMIGEPTWVVTRYDDVKAVLADARFVSDRAAIPGFEHDDTRLRSLKAFGIPEEYLQYMVSLLHIDGPDHVRLRKLVSRAFTVRRISALRPRMEEIVDGLLDRLTDHADDNGVVDLLSQFAHPYSMTVICELVGIDEEDRAAWRRFGTDLGSDDPTRFAGAVRGVIDHVRDLIERRRAEPADDLLTGLIRTHDEDGDRLTDTEMVTMVFTLVMAGYDTTATFIANGTVDLLTHPDQFRLLKREPELMPRAVHELLRRVPPAQLVGTRYATEDVRIGDTVIKRGEAVTPILAAANFDPRQFGKPDTLDITRESGGRRETHVAFSHGTHYCLGAALARQESEVAFAKLFERFPDISLAVDPAELVRTPQPGAWRLAELPVRL</sequence>
<keyword evidence="2" id="KW-0503">Monooxygenase</keyword>
<dbReference type="SUPFAM" id="SSF48264">
    <property type="entry name" value="Cytochrome P450"/>
    <property type="match status" value="1"/>
</dbReference>
<evidence type="ECO:0000256" key="1">
    <source>
        <dbReference type="ARBA" id="ARBA00010617"/>
    </source>
</evidence>
<dbReference type="Proteomes" id="UP001501585">
    <property type="component" value="Unassembled WGS sequence"/>
</dbReference>
<dbReference type="PANTHER" id="PTHR46696:SF1">
    <property type="entry name" value="CYTOCHROME P450 YJIB-RELATED"/>
    <property type="match status" value="1"/>
</dbReference>
<dbReference type="CDD" id="cd11029">
    <property type="entry name" value="CYP107-like"/>
    <property type="match status" value="1"/>
</dbReference>
<dbReference type="PRINTS" id="PR00385">
    <property type="entry name" value="P450"/>
</dbReference>
<dbReference type="Pfam" id="PF00067">
    <property type="entry name" value="p450"/>
    <property type="match status" value="1"/>
</dbReference>
<comment type="caution">
    <text evidence="3">The sequence shown here is derived from an EMBL/GenBank/DDBJ whole genome shotgun (WGS) entry which is preliminary data.</text>
</comment>
<evidence type="ECO:0000256" key="2">
    <source>
        <dbReference type="RuleBase" id="RU000461"/>
    </source>
</evidence>
<organism evidence="3 4">
    <name type="scientific">Nocardiopsis rhodophaea</name>
    <dbReference type="NCBI Taxonomy" id="280238"/>
    <lineage>
        <taxon>Bacteria</taxon>
        <taxon>Bacillati</taxon>
        <taxon>Actinomycetota</taxon>
        <taxon>Actinomycetes</taxon>
        <taxon>Streptosporangiales</taxon>
        <taxon>Nocardiopsidaceae</taxon>
        <taxon>Nocardiopsis</taxon>
    </lineage>
</organism>
<dbReference type="InterPro" id="IPR002397">
    <property type="entry name" value="Cyt_P450_B"/>
</dbReference>
<keyword evidence="4" id="KW-1185">Reference proteome</keyword>
<dbReference type="PROSITE" id="PS00086">
    <property type="entry name" value="CYTOCHROME_P450"/>
    <property type="match status" value="1"/>
</dbReference>
<accession>A0ABP5EH21</accession>
<dbReference type="RefSeq" id="WP_344162236.1">
    <property type="nucleotide sequence ID" value="NZ_BAAAPC010000009.1"/>
</dbReference>
<name>A0ABP5EH21_9ACTN</name>
<proteinExistence type="inferred from homology"/>
<dbReference type="EMBL" id="BAAAPC010000009">
    <property type="protein sequence ID" value="GAA1996386.1"/>
    <property type="molecule type" value="Genomic_DNA"/>
</dbReference>
<dbReference type="PANTHER" id="PTHR46696">
    <property type="entry name" value="P450, PUTATIVE (EUROFUNG)-RELATED"/>
    <property type="match status" value="1"/>
</dbReference>
<evidence type="ECO:0000313" key="3">
    <source>
        <dbReference type="EMBL" id="GAA1996386.1"/>
    </source>
</evidence>